<accession>A0A2Z7D5K6</accession>
<evidence type="ECO:0000313" key="3">
    <source>
        <dbReference type="Proteomes" id="UP000250235"/>
    </source>
</evidence>
<evidence type="ECO:0008006" key="4">
    <source>
        <dbReference type="Google" id="ProtNLM"/>
    </source>
</evidence>
<reference evidence="2 3" key="1">
    <citation type="journal article" date="2015" name="Proc. Natl. Acad. Sci. U.S.A.">
        <title>The resurrection genome of Boea hygrometrica: A blueprint for survival of dehydration.</title>
        <authorList>
            <person name="Xiao L."/>
            <person name="Yang G."/>
            <person name="Zhang L."/>
            <person name="Yang X."/>
            <person name="Zhao S."/>
            <person name="Ji Z."/>
            <person name="Zhou Q."/>
            <person name="Hu M."/>
            <person name="Wang Y."/>
            <person name="Chen M."/>
            <person name="Xu Y."/>
            <person name="Jin H."/>
            <person name="Xiao X."/>
            <person name="Hu G."/>
            <person name="Bao F."/>
            <person name="Hu Y."/>
            <person name="Wan P."/>
            <person name="Li L."/>
            <person name="Deng X."/>
            <person name="Kuang T."/>
            <person name="Xiang C."/>
            <person name="Zhu J.K."/>
            <person name="Oliver M.J."/>
            <person name="He Y."/>
        </authorList>
    </citation>
    <scope>NUCLEOTIDE SEQUENCE [LARGE SCALE GENOMIC DNA]</scope>
    <source>
        <strain evidence="3">cv. XS01</strain>
    </source>
</reference>
<dbReference type="Proteomes" id="UP000250235">
    <property type="component" value="Unassembled WGS sequence"/>
</dbReference>
<evidence type="ECO:0000256" key="1">
    <source>
        <dbReference type="SAM" id="MobiDB-lite"/>
    </source>
</evidence>
<feature type="compositionally biased region" description="Low complexity" evidence="1">
    <location>
        <begin position="184"/>
        <end position="197"/>
    </location>
</feature>
<sequence length="218" mass="24256">MTTRPDNKRPSCKNDRKVLVAEESTLSWADTDLDSSSSSSSSSDSEHEEVHCLMADQTSDDEVFNFSNIEFTREDLVSALNDMVKDYRKLPHTFEEVMAENDDLKNSSAEPSTDELGEDDSLKIELSKLTAENDLLRSRSSELESENERLNIIISSWTKSSVSLGKLHVAQKPVNDKSGLGFNSSESSEGETSTQSQLVYDKFNKMSCNAPKSIGLRI</sequence>
<dbReference type="AlphaFoldDB" id="A0A2Z7D5K6"/>
<protein>
    <recommendedName>
        <fullName evidence="4">Spindle pole body component 110-like</fullName>
    </recommendedName>
</protein>
<keyword evidence="3" id="KW-1185">Reference proteome</keyword>
<gene>
    <name evidence="2" type="ORF">F511_05086</name>
</gene>
<dbReference type="EMBL" id="KQ989233">
    <property type="protein sequence ID" value="KZV54705.1"/>
    <property type="molecule type" value="Genomic_DNA"/>
</dbReference>
<feature type="region of interest" description="Disordered" evidence="1">
    <location>
        <begin position="23"/>
        <end position="50"/>
    </location>
</feature>
<organism evidence="2 3">
    <name type="scientific">Dorcoceras hygrometricum</name>
    <dbReference type="NCBI Taxonomy" id="472368"/>
    <lineage>
        <taxon>Eukaryota</taxon>
        <taxon>Viridiplantae</taxon>
        <taxon>Streptophyta</taxon>
        <taxon>Embryophyta</taxon>
        <taxon>Tracheophyta</taxon>
        <taxon>Spermatophyta</taxon>
        <taxon>Magnoliopsida</taxon>
        <taxon>eudicotyledons</taxon>
        <taxon>Gunneridae</taxon>
        <taxon>Pentapetalae</taxon>
        <taxon>asterids</taxon>
        <taxon>lamiids</taxon>
        <taxon>Lamiales</taxon>
        <taxon>Gesneriaceae</taxon>
        <taxon>Didymocarpoideae</taxon>
        <taxon>Trichosporeae</taxon>
        <taxon>Loxocarpinae</taxon>
        <taxon>Dorcoceras</taxon>
    </lineage>
</organism>
<feature type="compositionally biased region" description="Low complexity" evidence="1">
    <location>
        <begin position="24"/>
        <end position="43"/>
    </location>
</feature>
<proteinExistence type="predicted"/>
<feature type="region of interest" description="Disordered" evidence="1">
    <location>
        <begin position="100"/>
        <end position="121"/>
    </location>
</feature>
<feature type="region of interest" description="Disordered" evidence="1">
    <location>
        <begin position="174"/>
        <end position="198"/>
    </location>
</feature>
<evidence type="ECO:0000313" key="2">
    <source>
        <dbReference type="EMBL" id="KZV54705.1"/>
    </source>
</evidence>
<name>A0A2Z7D5K6_9LAMI</name>